<feature type="compositionally biased region" description="Basic and acidic residues" evidence="1">
    <location>
        <begin position="46"/>
        <end position="56"/>
    </location>
</feature>
<dbReference type="GO" id="GO:0000462">
    <property type="term" value="P:maturation of SSU-rRNA from tricistronic rRNA transcript (SSU-rRNA, 5.8S rRNA, LSU-rRNA)"/>
    <property type="evidence" value="ECO:0007669"/>
    <property type="project" value="TreeGrafter"/>
</dbReference>
<comment type="caution">
    <text evidence="2">The sequence shown here is derived from an EMBL/GenBank/DDBJ whole genome shotgun (WGS) entry which is preliminary data.</text>
</comment>
<protein>
    <submittedName>
        <fullName evidence="2">Uncharacterized protein</fullName>
    </submittedName>
</protein>
<organism evidence="2 3">
    <name type="scientific">Phellinidium pouzarii</name>
    <dbReference type="NCBI Taxonomy" id="167371"/>
    <lineage>
        <taxon>Eukaryota</taxon>
        <taxon>Fungi</taxon>
        <taxon>Dikarya</taxon>
        <taxon>Basidiomycota</taxon>
        <taxon>Agaricomycotina</taxon>
        <taxon>Agaricomycetes</taxon>
        <taxon>Hymenochaetales</taxon>
        <taxon>Hymenochaetaceae</taxon>
        <taxon>Phellinidium</taxon>
    </lineage>
</organism>
<evidence type="ECO:0000256" key="1">
    <source>
        <dbReference type="SAM" id="MobiDB-lite"/>
    </source>
</evidence>
<evidence type="ECO:0000313" key="3">
    <source>
        <dbReference type="Proteomes" id="UP000308199"/>
    </source>
</evidence>
<feature type="region of interest" description="Disordered" evidence="1">
    <location>
        <begin position="27"/>
        <end position="109"/>
    </location>
</feature>
<feature type="compositionally biased region" description="Gly residues" evidence="1">
    <location>
        <begin position="311"/>
        <end position="320"/>
    </location>
</feature>
<proteinExistence type="predicted"/>
<reference evidence="2 3" key="1">
    <citation type="submission" date="2019-02" db="EMBL/GenBank/DDBJ databases">
        <title>Genome sequencing of the rare red list fungi Phellinidium pouzarii.</title>
        <authorList>
            <person name="Buettner E."/>
            <person name="Kellner H."/>
        </authorList>
    </citation>
    <scope>NUCLEOTIDE SEQUENCE [LARGE SCALE GENOMIC DNA]</scope>
    <source>
        <strain evidence="2 3">DSM 108285</strain>
    </source>
</reference>
<dbReference type="Proteomes" id="UP000308199">
    <property type="component" value="Unassembled WGS sequence"/>
</dbReference>
<name>A0A4S4LKG4_9AGAM</name>
<dbReference type="InterPro" id="IPR053030">
    <property type="entry name" value="Ribosomal_biogenesis_FAF1-like"/>
</dbReference>
<sequence>MSTSRISEEPDRDALLSALQAHGQSFLSSFGHISQPTEPNRKRRKIELEPEQKLEWAEDSGDEWHGFGSSDVSLDGNDSEDASSAGIESDGGEAIEDDEFRSDIPSKKQPEVVVFSAAPKPDHPNMSKLQAKAFMAISKLRDEGVPVSIRKEAAEADNNYMEERTNIQNDALLHKLVHTQLLSGSLNSDLNLTPAQRRKALEGRVLELADSAKLGKGEASVRQEERRKASKKVRMGLERKVDERKSKALEEAKNLGNYHHSIKHIFEASSDGQPDRRKRERGLKMGVGKFSHGVLKLSRDDVASLQVDGGPTSGRGGATRGRGRSMRGHGGMRGREGARGGKPSSRRK</sequence>
<dbReference type="PANTHER" id="PTHR28096:SF1">
    <property type="entry name" value="PROTEIN FAF1"/>
    <property type="match status" value="1"/>
</dbReference>
<gene>
    <name evidence="2" type="ORF">EW145_g50</name>
</gene>
<accession>A0A4S4LKG4</accession>
<feature type="region of interest" description="Disordered" evidence="1">
    <location>
        <begin position="299"/>
        <end position="348"/>
    </location>
</feature>
<feature type="compositionally biased region" description="Basic residues" evidence="1">
    <location>
        <begin position="321"/>
        <end position="332"/>
    </location>
</feature>
<dbReference type="EMBL" id="SGPK01000001">
    <property type="protein sequence ID" value="THH12345.1"/>
    <property type="molecule type" value="Genomic_DNA"/>
</dbReference>
<feature type="compositionally biased region" description="Polar residues" evidence="1">
    <location>
        <begin position="27"/>
        <end position="38"/>
    </location>
</feature>
<keyword evidence="3" id="KW-1185">Reference proteome</keyword>
<feature type="compositionally biased region" description="Acidic residues" evidence="1">
    <location>
        <begin position="90"/>
        <end position="100"/>
    </location>
</feature>
<dbReference type="AlphaFoldDB" id="A0A4S4LKG4"/>
<dbReference type="GO" id="GO:0005730">
    <property type="term" value="C:nucleolus"/>
    <property type="evidence" value="ECO:0007669"/>
    <property type="project" value="TreeGrafter"/>
</dbReference>
<dbReference type="OrthoDB" id="5556956at2759"/>
<dbReference type="PANTHER" id="PTHR28096">
    <property type="entry name" value="PROTEIN FAF1"/>
    <property type="match status" value="1"/>
</dbReference>
<evidence type="ECO:0000313" key="2">
    <source>
        <dbReference type="EMBL" id="THH12345.1"/>
    </source>
</evidence>